<evidence type="ECO:0000313" key="1">
    <source>
        <dbReference type="EMBL" id="PMP81425.1"/>
    </source>
</evidence>
<dbReference type="AlphaFoldDB" id="A0A2J6X4S0"/>
<feature type="non-terminal residue" evidence="1">
    <location>
        <position position="322"/>
    </location>
</feature>
<reference evidence="1 2" key="1">
    <citation type="submission" date="2018-01" db="EMBL/GenBank/DDBJ databases">
        <title>Metagenomic assembled genomes from two thermal pools in the Uzon Caldera, Kamchatka, Russia.</title>
        <authorList>
            <person name="Wilkins L."/>
            <person name="Ettinger C."/>
        </authorList>
    </citation>
    <scope>NUCLEOTIDE SEQUENCE [LARGE SCALE GENOMIC DNA]</scope>
    <source>
        <strain evidence="1">ARK-10</strain>
    </source>
</reference>
<evidence type="ECO:0000313" key="2">
    <source>
        <dbReference type="Proteomes" id="UP000236910"/>
    </source>
</evidence>
<dbReference type="EMBL" id="PNIX01000316">
    <property type="protein sequence ID" value="PMP81425.1"/>
    <property type="molecule type" value="Genomic_DNA"/>
</dbReference>
<accession>A0A2J6X4S0</accession>
<evidence type="ECO:0008006" key="3">
    <source>
        <dbReference type="Google" id="ProtNLM"/>
    </source>
</evidence>
<dbReference type="Pfam" id="PF13481">
    <property type="entry name" value="AAA_25"/>
    <property type="match status" value="1"/>
</dbReference>
<dbReference type="Gene3D" id="3.40.50.300">
    <property type="entry name" value="P-loop containing nucleotide triphosphate hydrolases"/>
    <property type="match status" value="1"/>
</dbReference>
<protein>
    <recommendedName>
        <fullName evidence="3">AAA+ ATPase domain-containing protein</fullName>
    </recommendedName>
</protein>
<dbReference type="SUPFAM" id="SSF52540">
    <property type="entry name" value="P-loop containing nucleoside triphosphate hydrolases"/>
    <property type="match status" value="1"/>
</dbReference>
<proteinExistence type="predicted"/>
<name>A0A2J6X4S0_9BACT</name>
<organism evidence="1 2">
    <name type="scientific">Caldisericum exile</name>
    <dbReference type="NCBI Taxonomy" id="693075"/>
    <lineage>
        <taxon>Bacteria</taxon>
        <taxon>Pseudomonadati</taxon>
        <taxon>Caldisericota/Cryosericota group</taxon>
        <taxon>Caldisericota</taxon>
        <taxon>Caldisericia</taxon>
        <taxon>Caldisericales</taxon>
        <taxon>Caldisericaceae</taxon>
        <taxon>Caldisericum</taxon>
    </lineage>
</organism>
<dbReference type="InterPro" id="IPR027417">
    <property type="entry name" value="P-loop_NTPase"/>
</dbReference>
<sequence>MKYLKLSDNDFVLSDDSGFVAEVKNLFSDKDQLRCFLRITFGSATVFSATHNFFSVRGEQEFVKYMQEHKEYRMDWKRYYFDLKETLIDAYFDAEGEVMDIKDIEASDVKYYLYPYIAVGQNNVLYAHGGTGKSTFAIALAYSLFHKTEIVVDYPNVEFKGNILYLDYETDKAGIKSIYNRVCEKEIPKGRFFYKREDVPLKNNRGLKKLLLSKNIKLLIIDSIGLAAGGNLKDEEEAINFFVSLRKLGVTPLLITHKNKSADESQKGASMFGSVYFYNYARNIFELESEGDTLRVVHKKCNFNRLENEIRFYLVRENGKIR</sequence>
<gene>
    <name evidence="1" type="ORF">C0175_05485</name>
</gene>
<dbReference type="Proteomes" id="UP000236910">
    <property type="component" value="Unassembled WGS sequence"/>
</dbReference>
<comment type="caution">
    <text evidence="1">The sequence shown here is derived from an EMBL/GenBank/DDBJ whole genome shotgun (WGS) entry which is preliminary data.</text>
</comment>